<organism evidence="1 2">
    <name type="scientific">Iamia majanohamensis</name>
    <dbReference type="NCBI Taxonomy" id="467976"/>
    <lineage>
        <taxon>Bacteria</taxon>
        <taxon>Bacillati</taxon>
        <taxon>Actinomycetota</taxon>
        <taxon>Acidimicrobiia</taxon>
        <taxon>Acidimicrobiales</taxon>
        <taxon>Iamiaceae</taxon>
        <taxon>Iamia</taxon>
    </lineage>
</organism>
<evidence type="ECO:0000313" key="2">
    <source>
        <dbReference type="Proteomes" id="UP001216390"/>
    </source>
</evidence>
<gene>
    <name evidence="1" type="ORF">PO878_21560</name>
</gene>
<dbReference type="AlphaFoldDB" id="A0AAE9Y9W7"/>
<proteinExistence type="predicted"/>
<keyword evidence="2" id="KW-1185">Reference proteome</keyword>
<reference evidence="1" key="1">
    <citation type="submission" date="2023-01" db="EMBL/GenBank/DDBJ databases">
        <title>The diversity of Class Acidimicrobiia in South China Sea sediment environments and the proposal of Iamia marina sp. nov., a novel species of the genus Iamia.</title>
        <authorList>
            <person name="He Y."/>
            <person name="Tian X."/>
        </authorList>
    </citation>
    <scope>NUCLEOTIDE SEQUENCE</scope>
    <source>
        <strain evidence="1">DSM 19957</strain>
    </source>
</reference>
<evidence type="ECO:0000313" key="1">
    <source>
        <dbReference type="EMBL" id="WCO67079.1"/>
    </source>
</evidence>
<dbReference type="RefSeq" id="WP_272736601.1">
    <property type="nucleotide sequence ID" value="NZ_CP116942.1"/>
</dbReference>
<dbReference type="Proteomes" id="UP001216390">
    <property type="component" value="Chromosome"/>
</dbReference>
<sequence>METGTCDSCGDVDRDDLVTLQRLYVTPGAPGEEPEVRTADIERWCAACRTHYPHQPLPEG</sequence>
<accession>A0AAE9Y9W7</accession>
<dbReference type="EMBL" id="CP116942">
    <property type="protein sequence ID" value="WCO67079.1"/>
    <property type="molecule type" value="Genomic_DNA"/>
</dbReference>
<protein>
    <submittedName>
        <fullName evidence="1">Uncharacterized protein</fullName>
    </submittedName>
</protein>
<name>A0AAE9Y9W7_9ACTN</name>
<dbReference type="KEGG" id="ima:PO878_21560"/>